<keyword evidence="14" id="KW-1185">Reference proteome</keyword>
<dbReference type="InterPro" id="IPR013969">
    <property type="entry name" value="Oligosacch_biosynth_Alg14"/>
</dbReference>
<dbReference type="OrthoDB" id="17098at2759"/>
<keyword evidence="13" id="KW-0808">Transferase</keyword>
<reference evidence="13 14" key="1">
    <citation type="submission" date="2014-06" db="EMBL/GenBank/DDBJ databases">
        <title>Evolutionary Origins and Diversification of the Mycorrhizal Mutualists.</title>
        <authorList>
            <consortium name="DOE Joint Genome Institute"/>
            <consortium name="Mycorrhizal Genomics Consortium"/>
            <person name="Kohler A."/>
            <person name="Kuo A."/>
            <person name="Nagy L.G."/>
            <person name="Floudas D."/>
            <person name="Copeland A."/>
            <person name="Barry K.W."/>
            <person name="Cichocki N."/>
            <person name="Veneault-Fourrey C."/>
            <person name="LaButti K."/>
            <person name="Lindquist E.A."/>
            <person name="Lipzen A."/>
            <person name="Lundell T."/>
            <person name="Morin E."/>
            <person name="Murat C."/>
            <person name="Riley R."/>
            <person name="Ohm R."/>
            <person name="Sun H."/>
            <person name="Tunlid A."/>
            <person name="Henrissat B."/>
            <person name="Grigoriev I.V."/>
            <person name="Hibbett D.S."/>
            <person name="Martin F."/>
        </authorList>
    </citation>
    <scope>NUCLEOTIDE SEQUENCE [LARGE SCALE GENOMIC DNA]</scope>
    <source>
        <strain evidence="13 14">SS14</strain>
    </source>
</reference>
<comment type="function">
    <text evidence="11">Involved in protein N-glycosylation. Essential for the second step of the dolichol-linked oligosaccharide pathway. Anchors the catalytic subunit ALG13 to the ER.</text>
</comment>
<evidence type="ECO:0000256" key="11">
    <source>
        <dbReference type="RuleBase" id="RU362127"/>
    </source>
</evidence>
<evidence type="ECO:0000256" key="5">
    <source>
        <dbReference type="ARBA" id="ARBA00017467"/>
    </source>
</evidence>
<evidence type="ECO:0000256" key="6">
    <source>
        <dbReference type="ARBA" id="ARBA00022692"/>
    </source>
</evidence>
<sequence>MLSLFLVLFLVVVFRLYLILPSRKSKSDVVPTRSRNSQCHLAVFLGSGGHTSEALTLLSSIYFERYTPRTYIVSQGDTLSIERARAFEESKAKSKKNDEYRILEIPRARRVHQFLLTTPPTALRSAITCIYHVCLLPVITGRPFADILLVNGPGTCVILCAAAYASRLCFIPSPRLIYVESFARVDSLSLSGRILRPFVDRFLVQWPELLKDGGRGEYRGWLV</sequence>
<dbReference type="Gene3D" id="3.40.50.2000">
    <property type="entry name" value="Glycogen Phosphorylase B"/>
    <property type="match status" value="1"/>
</dbReference>
<dbReference type="PANTHER" id="PTHR12154:SF4">
    <property type="entry name" value="UDP-N-ACETYLGLUCOSAMINE TRANSFERASE SUBUNIT ALG14 HOMOLOG"/>
    <property type="match status" value="1"/>
</dbReference>
<dbReference type="Pfam" id="PF08660">
    <property type="entry name" value="Alg14"/>
    <property type="match status" value="1"/>
</dbReference>
<dbReference type="GO" id="GO:0043541">
    <property type="term" value="C:UDP-N-acetylglucosamine transferase complex"/>
    <property type="evidence" value="ECO:0007669"/>
    <property type="project" value="TreeGrafter"/>
</dbReference>
<comment type="subunit">
    <text evidence="4 11">Heterodimer with ALG13 to form a functional enzyme.</text>
</comment>
<gene>
    <name evidence="11" type="primary">ALG14</name>
    <name evidence="13" type="ORF">M422DRAFT_209655</name>
</gene>
<evidence type="ECO:0000313" key="14">
    <source>
        <dbReference type="Proteomes" id="UP000054279"/>
    </source>
</evidence>
<dbReference type="AlphaFoldDB" id="A0A0C9VRL3"/>
<evidence type="ECO:0000313" key="13">
    <source>
        <dbReference type="EMBL" id="KIJ40935.1"/>
    </source>
</evidence>
<comment type="subcellular location">
    <subcellularLocation>
        <location evidence="1 11">Endoplasmic reticulum membrane</location>
        <topology evidence="1 11">Single-pass membrane protein</topology>
    </subcellularLocation>
    <subcellularLocation>
        <location evidence="2">Nucleus membrane</location>
        <topology evidence="2">Single-pass membrane protein</topology>
    </subcellularLocation>
</comment>
<evidence type="ECO:0000256" key="8">
    <source>
        <dbReference type="ARBA" id="ARBA00022989"/>
    </source>
</evidence>
<name>A0A0C9VRL3_SPHS4</name>
<evidence type="ECO:0000256" key="9">
    <source>
        <dbReference type="ARBA" id="ARBA00023136"/>
    </source>
</evidence>
<evidence type="ECO:0000256" key="3">
    <source>
        <dbReference type="ARBA" id="ARBA00009731"/>
    </source>
</evidence>
<proteinExistence type="inferred from homology"/>
<dbReference type="GO" id="GO:0006488">
    <property type="term" value="P:dolichol-linked oligosaccharide biosynthetic process"/>
    <property type="evidence" value="ECO:0007669"/>
    <property type="project" value="InterPro"/>
</dbReference>
<dbReference type="GO" id="GO:0004577">
    <property type="term" value="F:N-acetylglucosaminyldiphosphodolichol N-acetylglucosaminyltransferase activity"/>
    <property type="evidence" value="ECO:0007669"/>
    <property type="project" value="TreeGrafter"/>
</dbReference>
<accession>A0A0C9VRL3</accession>
<protein>
    <recommendedName>
        <fullName evidence="5 11">UDP-N-acetylglucosamine transferase subunit ALG14</fullName>
    </recommendedName>
    <alternativeName>
        <fullName evidence="10 11">Asparagine-linked glycosylation protein 14</fullName>
    </alternativeName>
</protein>
<feature type="chain" id="PRO_5002215349" description="UDP-N-acetylglucosamine transferase subunit ALG14" evidence="12">
    <location>
        <begin position="22"/>
        <end position="223"/>
    </location>
</feature>
<dbReference type="EMBL" id="KN837140">
    <property type="protein sequence ID" value="KIJ40935.1"/>
    <property type="molecule type" value="Genomic_DNA"/>
</dbReference>
<evidence type="ECO:0000256" key="10">
    <source>
        <dbReference type="ARBA" id="ARBA00032062"/>
    </source>
</evidence>
<evidence type="ECO:0000256" key="7">
    <source>
        <dbReference type="ARBA" id="ARBA00022824"/>
    </source>
</evidence>
<dbReference type="Proteomes" id="UP000054279">
    <property type="component" value="Unassembled WGS sequence"/>
</dbReference>
<keyword evidence="12" id="KW-0732">Signal</keyword>
<organism evidence="13 14">
    <name type="scientific">Sphaerobolus stellatus (strain SS14)</name>
    <dbReference type="NCBI Taxonomy" id="990650"/>
    <lineage>
        <taxon>Eukaryota</taxon>
        <taxon>Fungi</taxon>
        <taxon>Dikarya</taxon>
        <taxon>Basidiomycota</taxon>
        <taxon>Agaricomycotina</taxon>
        <taxon>Agaricomycetes</taxon>
        <taxon>Phallomycetidae</taxon>
        <taxon>Geastrales</taxon>
        <taxon>Sphaerobolaceae</taxon>
        <taxon>Sphaerobolus</taxon>
    </lineage>
</organism>
<keyword evidence="7 11" id="KW-0256">Endoplasmic reticulum</keyword>
<dbReference type="PANTHER" id="PTHR12154">
    <property type="entry name" value="GLYCOSYL TRANSFERASE-RELATED"/>
    <property type="match status" value="1"/>
</dbReference>
<evidence type="ECO:0000256" key="12">
    <source>
        <dbReference type="SAM" id="SignalP"/>
    </source>
</evidence>
<keyword evidence="9" id="KW-0472">Membrane</keyword>
<evidence type="ECO:0000256" key="2">
    <source>
        <dbReference type="ARBA" id="ARBA00004590"/>
    </source>
</evidence>
<feature type="signal peptide" evidence="12">
    <location>
        <begin position="1"/>
        <end position="21"/>
    </location>
</feature>
<evidence type="ECO:0000256" key="4">
    <source>
        <dbReference type="ARBA" id="ARBA00011335"/>
    </source>
</evidence>
<dbReference type="HOGENOM" id="CLU_064541_0_1_1"/>
<comment type="similarity">
    <text evidence="3 11">Belongs to the ALG14 family.</text>
</comment>
<dbReference type="GO" id="GO:0031965">
    <property type="term" value="C:nuclear membrane"/>
    <property type="evidence" value="ECO:0007669"/>
    <property type="project" value="UniProtKB-SubCell"/>
</dbReference>
<keyword evidence="8" id="KW-1133">Transmembrane helix</keyword>
<keyword evidence="6" id="KW-0812">Transmembrane</keyword>
<evidence type="ECO:0000256" key="1">
    <source>
        <dbReference type="ARBA" id="ARBA00004389"/>
    </source>
</evidence>